<dbReference type="GO" id="GO:0006352">
    <property type="term" value="P:DNA-templated transcription initiation"/>
    <property type="evidence" value="ECO:0007669"/>
    <property type="project" value="InterPro"/>
</dbReference>
<feature type="domain" description="RNA polymerase sigma-70 region 2" evidence="1">
    <location>
        <begin position="53"/>
        <end position="99"/>
    </location>
</feature>
<gene>
    <name evidence="2" type="ORF">DKW60_07470</name>
</gene>
<dbReference type="Proteomes" id="UP000245539">
    <property type="component" value="Unassembled WGS sequence"/>
</dbReference>
<name>A0A317CK48_9GAMM</name>
<evidence type="ECO:0000259" key="1">
    <source>
        <dbReference type="Pfam" id="PF04542"/>
    </source>
</evidence>
<accession>A0A317CK48</accession>
<dbReference type="OrthoDB" id="5623181at2"/>
<proteinExistence type="predicted"/>
<dbReference type="InterPro" id="IPR007627">
    <property type="entry name" value="RNA_pol_sigma70_r2"/>
</dbReference>
<dbReference type="EMBL" id="QGKM01000014">
    <property type="protein sequence ID" value="PWQ98876.1"/>
    <property type="molecule type" value="Genomic_DNA"/>
</dbReference>
<dbReference type="AlphaFoldDB" id="A0A317CK48"/>
<dbReference type="GO" id="GO:0003700">
    <property type="term" value="F:DNA-binding transcription factor activity"/>
    <property type="evidence" value="ECO:0007669"/>
    <property type="project" value="InterPro"/>
</dbReference>
<dbReference type="Pfam" id="PF04542">
    <property type="entry name" value="Sigma70_r2"/>
    <property type="match status" value="1"/>
</dbReference>
<dbReference type="SUPFAM" id="SSF88946">
    <property type="entry name" value="Sigma2 domain of RNA polymerase sigma factors"/>
    <property type="match status" value="1"/>
</dbReference>
<organism evidence="2 3">
    <name type="scientific">Leucothrix pacifica</name>
    <dbReference type="NCBI Taxonomy" id="1247513"/>
    <lineage>
        <taxon>Bacteria</taxon>
        <taxon>Pseudomonadati</taxon>
        <taxon>Pseudomonadota</taxon>
        <taxon>Gammaproteobacteria</taxon>
        <taxon>Thiotrichales</taxon>
        <taxon>Thiotrichaceae</taxon>
        <taxon>Leucothrix</taxon>
    </lineage>
</organism>
<sequence>MQDKALSSSHETSCTDMLCHLLDQNNDHGAAMMNLIEHYINHFNQRYANLEFHERQDIRQDIAIKLISQGHKVRDNCSRAWVYTVVRNQCINHIRSKSKHLSIPNAQHYTDVESNETGLIPSLDEGHNVRLLQQMDCLQKIFDQIEAKETGKADVAMYTQYAFGLSYKEISKCSKRRVDAIGRRISILKKRLKKLAEECC</sequence>
<evidence type="ECO:0000313" key="2">
    <source>
        <dbReference type="EMBL" id="PWQ98876.1"/>
    </source>
</evidence>
<dbReference type="Gene3D" id="1.10.1740.10">
    <property type="match status" value="1"/>
</dbReference>
<reference evidence="2 3" key="1">
    <citation type="submission" date="2018-05" db="EMBL/GenBank/DDBJ databases">
        <title>Leucothrix arctica sp. nov., isolated from Arctic seawater.</title>
        <authorList>
            <person name="Choi A."/>
            <person name="Baek K."/>
        </authorList>
    </citation>
    <scope>NUCLEOTIDE SEQUENCE [LARGE SCALE GENOMIC DNA]</scope>
    <source>
        <strain evidence="2 3">JCM 18388</strain>
    </source>
</reference>
<keyword evidence="3" id="KW-1185">Reference proteome</keyword>
<dbReference type="InterPro" id="IPR013325">
    <property type="entry name" value="RNA_pol_sigma_r2"/>
</dbReference>
<comment type="caution">
    <text evidence="2">The sequence shown here is derived from an EMBL/GenBank/DDBJ whole genome shotgun (WGS) entry which is preliminary data.</text>
</comment>
<protein>
    <recommendedName>
        <fullName evidence="1">RNA polymerase sigma-70 region 2 domain-containing protein</fullName>
    </recommendedName>
</protein>
<evidence type="ECO:0000313" key="3">
    <source>
        <dbReference type="Proteomes" id="UP000245539"/>
    </source>
</evidence>